<reference evidence="2 4" key="1">
    <citation type="journal article" date="2016" name="Int. J. Syst. Evol. Microbiol.">
        <title>Methanosarcina flavescens sp. nov., a methanogenic archaeon isolated from a full-scale anaerobic digester.</title>
        <authorList>
            <person name="Kern T."/>
            <person name="Fischer M.A."/>
            <person name="Deppenmeier U."/>
            <person name="Schmitz R.A."/>
            <person name="Rother M."/>
        </authorList>
    </citation>
    <scope>NUCLEOTIDE SEQUENCE [LARGE SCALE GENOMIC DNA]</scope>
    <source>
        <strain evidence="2 4">E03.2</strain>
    </source>
</reference>
<protein>
    <submittedName>
        <fullName evidence="3">DUF5602 domain-containing protein</fullName>
    </submittedName>
</protein>
<name>A0A660HT63_9EURY</name>
<dbReference type="AlphaFoldDB" id="A0A660HT63"/>
<sequence length="260" mass="29085">MTCYFCILTVVAVLFSGCAMAETQQQKEKCFVKPPQMGMFEGESKTLGSGVAYSWVKLDNEGNPSSIGVNFTESALEGHPEGRTVEYTLSLPEEAASTAYNHIGIDWNPHGHEPQGIYDKPHFDVHFYMITPEERDKITATGEDCKNLSKMPASEYIPEGYVPTPGGVPRMGAHWIDPKAPEFNGQPFNETFIYGFYNGEMVFVEPMVTIAFLETKPEVTKELKLPKCYPTSSYYPTSYSLSYSETNKEYTLALEGLTLR</sequence>
<evidence type="ECO:0000313" key="5">
    <source>
        <dbReference type="Proteomes" id="UP000585579"/>
    </source>
</evidence>
<evidence type="ECO:0000313" key="3">
    <source>
        <dbReference type="EMBL" id="NLK33417.1"/>
    </source>
</evidence>
<dbReference type="EMBL" id="JAAYQL010000070">
    <property type="protein sequence ID" value="NLK33417.1"/>
    <property type="molecule type" value="Genomic_DNA"/>
</dbReference>
<dbReference type="CDD" id="cd11669">
    <property type="entry name" value="TTHB210-like"/>
    <property type="match status" value="1"/>
</dbReference>
<gene>
    <name evidence="2" type="ORF">AOB57_009735</name>
    <name evidence="3" type="ORF">GX302_11510</name>
</gene>
<dbReference type="InterPro" id="IPR040832">
    <property type="entry name" value="TTHB210-like_dom"/>
</dbReference>
<dbReference type="Pfam" id="PF18197">
    <property type="entry name" value="TTHB210-like"/>
    <property type="match status" value="1"/>
</dbReference>
<reference evidence="3 5" key="3">
    <citation type="journal article" date="2020" name="Biotechnol. Biofuels">
        <title>New insights from the biogas microbiome by comprehensive genome-resolved metagenomics of nearly 1600 species originating from multiple anaerobic digesters.</title>
        <authorList>
            <person name="Campanaro S."/>
            <person name="Treu L."/>
            <person name="Rodriguez-R L.M."/>
            <person name="Kovalovszki A."/>
            <person name="Ziels R.M."/>
            <person name="Maus I."/>
            <person name="Zhu X."/>
            <person name="Kougias P.G."/>
            <person name="Basile A."/>
            <person name="Luo G."/>
            <person name="Schluter A."/>
            <person name="Konstantinidis K.T."/>
            <person name="Angelidaki I."/>
        </authorList>
    </citation>
    <scope>NUCLEOTIDE SEQUENCE [LARGE SCALE GENOMIC DNA]</scope>
    <source>
        <strain evidence="3">AS22ysBPME_46</strain>
    </source>
</reference>
<evidence type="ECO:0000313" key="4">
    <source>
        <dbReference type="Proteomes" id="UP000053087"/>
    </source>
</evidence>
<dbReference type="InterPro" id="IPR033786">
    <property type="entry name" value="TTHB210-like"/>
</dbReference>
<organism evidence="2 4">
    <name type="scientific">Methanosarcina flavescens</name>
    <dbReference type="NCBI Taxonomy" id="1715806"/>
    <lineage>
        <taxon>Archaea</taxon>
        <taxon>Methanobacteriati</taxon>
        <taxon>Methanobacteriota</taxon>
        <taxon>Stenosarchaea group</taxon>
        <taxon>Methanomicrobia</taxon>
        <taxon>Methanosarcinales</taxon>
        <taxon>Methanosarcinaceae</taxon>
        <taxon>Methanosarcina</taxon>
    </lineage>
</organism>
<proteinExistence type="predicted"/>
<dbReference type="KEGG" id="mfz:AOB57_009735"/>
<evidence type="ECO:0000259" key="1">
    <source>
        <dbReference type="Pfam" id="PF18197"/>
    </source>
</evidence>
<reference evidence="2" key="2">
    <citation type="submission" date="2018-10" db="EMBL/GenBank/DDBJ databases">
        <authorList>
            <person name="Fischer M.A."/>
            <person name="Kern T."/>
            <person name="Deppenmeier U."/>
            <person name="Schmitz R.A."/>
            <person name="Rother M."/>
        </authorList>
    </citation>
    <scope>NUCLEOTIDE SEQUENCE</scope>
    <source>
        <strain evidence="2">E03.2</strain>
    </source>
</reference>
<accession>A0A660HT63</accession>
<dbReference type="Proteomes" id="UP000585579">
    <property type="component" value="Unassembled WGS sequence"/>
</dbReference>
<dbReference type="EMBL" id="CP032683">
    <property type="protein sequence ID" value="AYK15432.1"/>
    <property type="molecule type" value="Genomic_DNA"/>
</dbReference>
<evidence type="ECO:0000313" key="2">
    <source>
        <dbReference type="EMBL" id="AYK15432.1"/>
    </source>
</evidence>
<feature type="domain" description="TTHB210-like" evidence="1">
    <location>
        <begin position="59"/>
        <end position="107"/>
    </location>
</feature>
<keyword evidence="4" id="KW-1185">Reference proteome</keyword>
<dbReference type="Proteomes" id="UP000053087">
    <property type="component" value="Chromosome"/>
</dbReference>